<reference evidence="1 2" key="1">
    <citation type="submission" date="2015-08" db="EMBL/GenBank/DDBJ databases">
        <title>Next Generation Sequencing and Analysis of the Genome of Puccinia sorghi L Schw, the Causal Agent of Maize Common Rust.</title>
        <authorList>
            <person name="Rochi L."/>
            <person name="Burguener G."/>
            <person name="Darino M."/>
            <person name="Turjanski A."/>
            <person name="Kreff E."/>
            <person name="Dieguez M.J."/>
            <person name="Sacco F."/>
        </authorList>
    </citation>
    <scope>NUCLEOTIDE SEQUENCE [LARGE SCALE GENOMIC DNA]</scope>
    <source>
        <strain evidence="1 2">RO10H11247</strain>
    </source>
</reference>
<keyword evidence="2" id="KW-1185">Reference proteome</keyword>
<accession>A0A0L6VEZ1</accession>
<dbReference type="PANTHER" id="PTHR46579">
    <property type="entry name" value="F5/8 TYPE C DOMAIN-CONTAINING PROTEIN-RELATED"/>
    <property type="match status" value="1"/>
</dbReference>
<gene>
    <name evidence="1" type="ORF">VP01_175g4</name>
</gene>
<dbReference type="PANTHER" id="PTHR46579:SF1">
    <property type="entry name" value="F5_8 TYPE C DOMAIN-CONTAINING PROTEIN"/>
    <property type="match status" value="1"/>
</dbReference>
<dbReference type="Proteomes" id="UP000037035">
    <property type="component" value="Unassembled WGS sequence"/>
</dbReference>
<dbReference type="EMBL" id="LAVV01006570">
    <property type="protein sequence ID" value="KNZ59318.1"/>
    <property type="molecule type" value="Genomic_DNA"/>
</dbReference>
<dbReference type="OrthoDB" id="2506343at2759"/>
<evidence type="ECO:0000313" key="1">
    <source>
        <dbReference type="EMBL" id="KNZ59318.1"/>
    </source>
</evidence>
<protein>
    <submittedName>
        <fullName evidence="1">Uncharacterized protein</fullName>
    </submittedName>
</protein>
<name>A0A0L6VEZ1_9BASI</name>
<dbReference type="VEuPathDB" id="FungiDB:VP01_175g4"/>
<comment type="caution">
    <text evidence="1">The sequence shown here is derived from an EMBL/GenBank/DDBJ whole genome shotgun (WGS) entry which is preliminary data.</text>
</comment>
<dbReference type="AlphaFoldDB" id="A0A0L6VEZ1"/>
<sequence>MMSPLTSFVFPALKMPYLMSMLCFFPGSTHAIIAVTPIFHLQTAAFASKSNLELISPCSWLEGPEKLYAFVSPAPNIGTLTAKLAKSSKAWNALFLRLGLLVYYCTIPCQIDSSNNSNYPIDSLQEELQGQIPSNEPNISQSFVNLSIEPKNSKSTEEEVSDSRHTGPILYDSSQFEKLLHWDHVSTAVILVQLKTALFYVTEMCSLYTSSCLLQLDRLLIKLLLTQGLNNHSPPQQLSYLDKMKFKTLPHDTWTVLSNLSIDPDLEYLMWCPACFVMYPDDKNAPKNCSHHRVPKQCGSGRQPIQRFASQNLVDWLARLFCRENIEEALEKIACKSLSPFDSLAEMFDIQDSPIWQEFHGADGKQFTANSGNVVFGMFTDGINPYGNWQGGKCASVTFIIMNIFLVGIAPGPRKPSLEQVNWFLTPVVKQLQTLWSPGVYLSKTPLHPKGQLVSATLIPFFADLLALCRSLGFASHTAKRMCSYCLLPRDWAKIFLDAASSNEKLDILDKQRLRYSVLLELEYWNILDYHVVDSMHNLLLGMLKWHCQCFLAHMQKPKYLLIFAGNKDQIAFRQLFLGSSTDPSDTDFLPQLASVDWGGKWVPPAEGKIIFDQKAISHINKLLPTMKIPTWIKWAIPLPLILPTYWNDTNPASQSLIHNSADLISLVNLALKRSMNSQRVDKYRHHIHSYIKSSLILFPESKLVPNHHMAFHPADCLQRFGPCRAWWSFLMERLMAQVLKSSGNNCLGKLSDGFSHSFQIMEFNFAISSGELEKTYQKNFRQIGNIRSLLESQNFPPSLDPIIFQIRAIHHLKPIFSDNYFRWLLKTPVDVVFSTFKANKKNSAVALKPNAPVKYVVQPLVPVSSVNNPFLQLTNYPINVALCQLKDDQKYVIPIDDILAHCAWLTYKPCTVSATIDFETVAVVCIGR</sequence>
<organism evidence="1 2">
    <name type="scientific">Puccinia sorghi</name>
    <dbReference type="NCBI Taxonomy" id="27349"/>
    <lineage>
        <taxon>Eukaryota</taxon>
        <taxon>Fungi</taxon>
        <taxon>Dikarya</taxon>
        <taxon>Basidiomycota</taxon>
        <taxon>Pucciniomycotina</taxon>
        <taxon>Pucciniomycetes</taxon>
        <taxon>Pucciniales</taxon>
        <taxon>Pucciniaceae</taxon>
        <taxon>Puccinia</taxon>
    </lineage>
</organism>
<evidence type="ECO:0000313" key="2">
    <source>
        <dbReference type="Proteomes" id="UP000037035"/>
    </source>
</evidence>
<proteinExistence type="predicted"/>